<evidence type="ECO:0000313" key="3">
    <source>
        <dbReference type="Proteomes" id="UP000271974"/>
    </source>
</evidence>
<dbReference type="STRING" id="188477.A0A3S0ZXP9"/>
<evidence type="ECO:0000313" key="2">
    <source>
        <dbReference type="EMBL" id="RUS89254.1"/>
    </source>
</evidence>
<organism evidence="2 3">
    <name type="scientific">Elysia chlorotica</name>
    <name type="common">Eastern emerald elysia</name>
    <name type="synonym">Sea slug</name>
    <dbReference type="NCBI Taxonomy" id="188477"/>
    <lineage>
        <taxon>Eukaryota</taxon>
        <taxon>Metazoa</taxon>
        <taxon>Spiralia</taxon>
        <taxon>Lophotrochozoa</taxon>
        <taxon>Mollusca</taxon>
        <taxon>Gastropoda</taxon>
        <taxon>Heterobranchia</taxon>
        <taxon>Euthyneura</taxon>
        <taxon>Panpulmonata</taxon>
        <taxon>Sacoglossa</taxon>
        <taxon>Placobranchoidea</taxon>
        <taxon>Plakobranchidae</taxon>
        <taxon>Elysia</taxon>
    </lineage>
</organism>
<proteinExistence type="predicted"/>
<gene>
    <name evidence="2" type="ORF">EGW08_002997</name>
</gene>
<evidence type="ECO:0000256" key="1">
    <source>
        <dbReference type="SAM" id="MobiDB-lite"/>
    </source>
</evidence>
<sequence>MDSSLACNGDFLTRHQQLEFSCYEPECKKNPSKLADNLRNLYLHHSNFEKSAAEPCHDSKRLQSLFTDADEYLQKYADVVDNMDTGGLNNFAEGALALCQFYKNDSSKWKTSLTEESIMQHPCIVEALAENESGSISDDFDIPLNMNAVTSSETSSLFPMKDIEGPNTARLPTGISSSNRYPQSTDTGSDRAVCAQPPRQQKLWGSSTPSMPPDQHLHSSHSSA</sequence>
<dbReference type="Proteomes" id="UP000271974">
    <property type="component" value="Unassembled WGS sequence"/>
</dbReference>
<keyword evidence="3" id="KW-1185">Reference proteome</keyword>
<name>A0A3S0ZXP9_ELYCH</name>
<protein>
    <submittedName>
        <fullName evidence="2">Uncharacterized protein</fullName>
    </submittedName>
</protein>
<feature type="compositionally biased region" description="Polar residues" evidence="1">
    <location>
        <begin position="174"/>
        <end position="187"/>
    </location>
</feature>
<feature type="region of interest" description="Disordered" evidence="1">
    <location>
        <begin position="153"/>
        <end position="224"/>
    </location>
</feature>
<dbReference type="OrthoDB" id="10538566at2759"/>
<feature type="non-terminal residue" evidence="2">
    <location>
        <position position="224"/>
    </location>
</feature>
<reference evidence="2 3" key="1">
    <citation type="submission" date="2019-01" db="EMBL/GenBank/DDBJ databases">
        <title>A draft genome assembly of the solar-powered sea slug Elysia chlorotica.</title>
        <authorList>
            <person name="Cai H."/>
            <person name="Li Q."/>
            <person name="Fang X."/>
            <person name="Li J."/>
            <person name="Curtis N.E."/>
            <person name="Altenburger A."/>
            <person name="Shibata T."/>
            <person name="Feng M."/>
            <person name="Maeda T."/>
            <person name="Schwartz J.A."/>
            <person name="Shigenobu S."/>
            <person name="Lundholm N."/>
            <person name="Nishiyama T."/>
            <person name="Yang H."/>
            <person name="Hasebe M."/>
            <person name="Li S."/>
            <person name="Pierce S.K."/>
            <person name="Wang J."/>
        </authorList>
    </citation>
    <scope>NUCLEOTIDE SEQUENCE [LARGE SCALE GENOMIC DNA]</scope>
    <source>
        <strain evidence="2">EC2010</strain>
        <tissue evidence="2">Whole organism of an adult</tissue>
    </source>
</reference>
<dbReference type="EMBL" id="RQTK01000061">
    <property type="protein sequence ID" value="RUS89254.1"/>
    <property type="molecule type" value="Genomic_DNA"/>
</dbReference>
<dbReference type="AlphaFoldDB" id="A0A3S0ZXP9"/>
<comment type="caution">
    <text evidence="2">The sequence shown here is derived from an EMBL/GenBank/DDBJ whole genome shotgun (WGS) entry which is preliminary data.</text>
</comment>
<accession>A0A3S0ZXP9</accession>